<dbReference type="Gene3D" id="2.10.70.100">
    <property type="match status" value="1"/>
</dbReference>
<evidence type="ECO:0000313" key="4">
    <source>
        <dbReference type="EMBL" id="GAA2412477.1"/>
    </source>
</evidence>
<dbReference type="PROSITE" id="PS50921">
    <property type="entry name" value="ANTAR"/>
    <property type="match status" value="1"/>
</dbReference>
<reference evidence="5" key="1">
    <citation type="journal article" date="2019" name="Int. J. Syst. Evol. Microbiol.">
        <title>The Global Catalogue of Microorganisms (GCM) 10K type strain sequencing project: providing services to taxonomists for standard genome sequencing and annotation.</title>
        <authorList>
            <consortium name="The Broad Institute Genomics Platform"/>
            <consortium name="The Broad Institute Genome Sequencing Center for Infectious Disease"/>
            <person name="Wu L."/>
            <person name="Ma J."/>
        </authorList>
    </citation>
    <scope>NUCLEOTIDE SEQUENCE [LARGE SCALE GENOMIC DNA]</scope>
    <source>
        <strain evidence="5">JCM 3325</strain>
    </source>
</reference>
<dbReference type="InterPro" id="IPR005561">
    <property type="entry name" value="ANTAR"/>
</dbReference>
<evidence type="ECO:0000259" key="2">
    <source>
        <dbReference type="PROSITE" id="PS50113"/>
    </source>
</evidence>
<dbReference type="InterPro" id="IPR001932">
    <property type="entry name" value="PPM-type_phosphatase-like_dom"/>
</dbReference>
<dbReference type="PANTHER" id="PTHR43156">
    <property type="entry name" value="STAGE II SPORULATION PROTEIN E-RELATED"/>
    <property type="match status" value="1"/>
</dbReference>
<dbReference type="InterPro" id="IPR036457">
    <property type="entry name" value="PPM-type-like_dom_sf"/>
</dbReference>
<organism evidence="4 5">
    <name type="scientific">Actinomadura vinacea</name>
    <dbReference type="NCBI Taxonomy" id="115336"/>
    <lineage>
        <taxon>Bacteria</taxon>
        <taxon>Bacillati</taxon>
        <taxon>Actinomycetota</taxon>
        <taxon>Actinomycetes</taxon>
        <taxon>Streptosporangiales</taxon>
        <taxon>Thermomonosporaceae</taxon>
        <taxon>Actinomadura</taxon>
    </lineage>
</organism>
<sequence>MSEAEGTPLIPELADLRGAARGRAIIAEARVVLAGRLGVQPGEALQHLIWLARDLDLELEEAAALVTGTRLAGGSLERPVAAPAVMPLMEAGRLAEADLAADIDRLAELEEDPTARAVLDASIDAAVHMIPVRGAEGKVRDFLYAGANEATRDLFGRGPAELSGHRLLRMDPGSALLGLFTSYVESLETGKVFKRGPFEFSTAQEGVTRTSRMSVHCVPVPTGVCVTWRYHDDEERMRRRLERVGRLALLGFGEWDLATDELEWSEQMAYNYGLDPVRSAPLLDEMSKMVVDEDRPLVEERFQTMLSRRTPVEMEHRVVTADGEHRHLWIFAEPVLDQAGRPVSVNMVSQDITRRRGIERALAETRREMLRQQARTAQERRVAVTLRRAILPDPEEMMPLPGLHIAIRSLAAESAARIGGDWFATRGLPDGRSLLAIGDAAGHGLPAAAAMARTRNGLLGLAYTGQPPGRLMGWLNEMVSQLEPERSATGTALIARYDPPGGAIQWSCAGHLPPILVRDGCATQLEVDPGPMLGAAPTAGYPTVTTRVQPGDLVFMYTDGLVERRDADLDEQIARLMEILNDPSAGPEPVLDRVLARMGHDRSADDTTLFAVVVE</sequence>
<dbReference type="InterPro" id="IPR000700">
    <property type="entry name" value="PAS-assoc_C"/>
</dbReference>
<dbReference type="Gene3D" id="3.60.40.10">
    <property type="entry name" value="PPM-type phosphatase domain"/>
    <property type="match status" value="1"/>
</dbReference>
<dbReference type="EMBL" id="BAAARW010000008">
    <property type="protein sequence ID" value="GAA2412477.1"/>
    <property type="molecule type" value="Genomic_DNA"/>
</dbReference>
<comment type="caution">
    <text evidence="4">The sequence shown here is derived from an EMBL/GenBank/DDBJ whole genome shotgun (WGS) entry which is preliminary data.</text>
</comment>
<accession>A0ABP5VVN4</accession>
<dbReference type="RefSeq" id="WP_344588667.1">
    <property type="nucleotide sequence ID" value="NZ_BAAARW010000008.1"/>
</dbReference>
<dbReference type="Proteomes" id="UP001501231">
    <property type="component" value="Unassembled WGS sequence"/>
</dbReference>
<dbReference type="SUPFAM" id="SSF81606">
    <property type="entry name" value="PP2C-like"/>
    <property type="match status" value="1"/>
</dbReference>
<dbReference type="SMART" id="SM00086">
    <property type="entry name" value="PAC"/>
    <property type="match status" value="1"/>
</dbReference>
<dbReference type="InterPro" id="IPR013655">
    <property type="entry name" value="PAS_fold_3"/>
</dbReference>
<evidence type="ECO:0008006" key="6">
    <source>
        <dbReference type="Google" id="ProtNLM"/>
    </source>
</evidence>
<keyword evidence="5" id="KW-1185">Reference proteome</keyword>
<dbReference type="CDD" id="cd00130">
    <property type="entry name" value="PAS"/>
    <property type="match status" value="1"/>
</dbReference>
<gene>
    <name evidence="4" type="ORF">GCM10010191_22410</name>
</gene>
<dbReference type="PROSITE" id="PS50113">
    <property type="entry name" value="PAC"/>
    <property type="match status" value="1"/>
</dbReference>
<keyword evidence="1" id="KW-0378">Hydrolase</keyword>
<dbReference type="Gene3D" id="3.30.450.20">
    <property type="entry name" value="PAS domain"/>
    <property type="match status" value="1"/>
</dbReference>
<evidence type="ECO:0000313" key="5">
    <source>
        <dbReference type="Proteomes" id="UP001501231"/>
    </source>
</evidence>
<protein>
    <recommendedName>
        <fullName evidence="6">PAS domain S-box protein</fullName>
    </recommendedName>
</protein>
<name>A0ABP5VVN4_9ACTN</name>
<evidence type="ECO:0000256" key="1">
    <source>
        <dbReference type="ARBA" id="ARBA00022801"/>
    </source>
</evidence>
<dbReference type="SUPFAM" id="SSF55785">
    <property type="entry name" value="PYP-like sensor domain (PAS domain)"/>
    <property type="match status" value="1"/>
</dbReference>
<dbReference type="Pfam" id="PF07228">
    <property type="entry name" value="SpoIIE"/>
    <property type="match status" value="1"/>
</dbReference>
<feature type="domain" description="ANTAR" evidence="3">
    <location>
        <begin position="6"/>
        <end position="67"/>
    </location>
</feature>
<proteinExistence type="predicted"/>
<dbReference type="InterPro" id="IPR001610">
    <property type="entry name" value="PAC"/>
</dbReference>
<dbReference type="InterPro" id="IPR035965">
    <property type="entry name" value="PAS-like_dom_sf"/>
</dbReference>
<dbReference type="PANTHER" id="PTHR43156:SF2">
    <property type="entry name" value="STAGE II SPORULATION PROTEIN E"/>
    <property type="match status" value="1"/>
</dbReference>
<dbReference type="InterPro" id="IPR000014">
    <property type="entry name" value="PAS"/>
</dbReference>
<evidence type="ECO:0000259" key="3">
    <source>
        <dbReference type="PROSITE" id="PS50921"/>
    </source>
</evidence>
<dbReference type="SMART" id="SM01012">
    <property type="entry name" value="ANTAR"/>
    <property type="match status" value="1"/>
</dbReference>
<dbReference type="Pfam" id="PF08447">
    <property type="entry name" value="PAS_3"/>
    <property type="match status" value="1"/>
</dbReference>
<dbReference type="NCBIfam" id="TIGR00229">
    <property type="entry name" value="sensory_box"/>
    <property type="match status" value="1"/>
</dbReference>
<dbReference type="SMART" id="SM00331">
    <property type="entry name" value="PP2C_SIG"/>
    <property type="match status" value="1"/>
</dbReference>
<dbReference type="InterPro" id="IPR052016">
    <property type="entry name" value="Bact_Sigma-Reg"/>
</dbReference>
<feature type="domain" description="PAC" evidence="2">
    <location>
        <begin position="312"/>
        <end position="364"/>
    </location>
</feature>